<evidence type="ECO:0000313" key="2">
    <source>
        <dbReference type="Proteomes" id="UP000263486"/>
    </source>
</evidence>
<evidence type="ECO:0000313" key="1">
    <source>
        <dbReference type="EMBL" id="REI39728.1"/>
    </source>
</evidence>
<dbReference type="Proteomes" id="UP000263486">
    <property type="component" value="Unassembled WGS sequence"/>
</dbReference>
<proteinExistence type="predicted"/>
<dbReference type="SUPFAM" id="SSF53756">
    <property type="entry name" value="UDP-Glycosyltransferase/glycogen phosphorylase"/>
    <property type="match status" value="1"/>
</dbReference>
<reference evidence="1 2" key="1">
    <citation type="submission" date="2018-08" db="EMBL/GenBank/DDBJ databases">
        <title>Draft genome sequence of Psychrilyobacter sp. strain SD5 isolated from Black Sea water.</title>
        <authorList>
            <person name="Yadav S."/>
            <person name="Villanueva L."/>
            <person name="Damste J.S.S."/>
        </authorList>
    </citation>
    <scope>NUCLEOTIDE SEQUENCE [LARGE SCALE GENOMIC DNA]</scope>
    <source>
        <strain evidence="1 2">SD5</strain>
    </source>
</reference>
<gene>
    <name evidence="1" type="ORF">DYH56_13630</name>
</gene>
<organism evidence="1 2">
    <name type="scientific">Psychrilyobacter piezotolerans</name>
    <dbReference type="NCBI Taxonomy" id="2293438"/>
    <lineage>
        <taxon>Bacteria</taxon>
        <taxon>Fusobacteriati</taxon>
        <taxon>Fusobacteriota</taxon>
        <taxon>Fusobacteriia</taxon>
        <taxon>Fusobacteriales</taxon>
        <taxon>Fusobacteriaceae</taxon>
        <taxon>Psychrilyobacter</taxon>
    </lineage>
</organism>
<dbReference type="RefSeq" id="WP_114643428.1">
    <property type="nucleotide sequence ID" value="NZ_JAACIO010000001.1"/>
</dbReference>
<protein>
    <submittedName>
        <fullName evidence="1">Glycosyltransferase</fullName>
    </submittedName>
</protein>
<dbReference type="Gene3D" id="3.40.50.2000">
    <property type="entry name" value="Glycogen Phosphorylase B"/>
    <property type="match status" value="1"/>
</dbReference>
<name>A0ABX9KES8_9FUSO</name>
<dbReference type="EMBL" id="QUAJ01000033">
    <property type="protein sequence ID" value="REI39728.1"/>
    <property type="molecule type" value="Genomic_DNA"/>
</dbReference>
<accession>A0ABX9KES8</accession>
<comment type="caution">
    <text evidence="1">The sequence shown here is derived from an EMBL/GenBank/DDBJ whole genome shotgun (WGS) entry which is preliminary data.</text>
</comment>
<sequence length="435" mass="50647">MKKEVYPKILVVNLQSIFKNNATGITLRNILKSWPKDKLMEIHILPEEGKKLHKFKGTKTVCTPKITFPLRALSNMAIFKKTNSGLKKDQETSNTKVIRSGASRKESLRQCLCLATDLSSMYISNSLKEAVDNFNPDVIYTLGGSVSVMKLSQYFSKRQNINIVMHSMDNWQETLQWNNNRFLKPYKAILDCWVKKTYKSSVRALAISPKMAEVYSQRWNIPHYMIMNSVDVNSMFCETKVSSEIFSFVYAGGLHLERWKSLKDISEAIEIVSTKLNKKIILKIYTGKQNKDHYKKHFNPNFVQFYDFVPNEEIKSVFDKADVLLHTEQDNSQLYGFFKYSISTKIPEYLSSNRPVLFYGPRKLYLYKYLENEQAAYTAFNKDELILAVERFVQDNKLKNNLVKNGRMLAMKNHDTKDTDKIFYKSIVESVKKNY</sequence>
<keyword evidence="2" id="KW-1185">Reference proteome</keyword>